<accession>A0AAD1TK31</accession>
<dbReference type="EMBL" id="OW240924">
    <property type="protein sequence ID" value="CAH2327982.1"/>
    <property type="molecule type" value="Genomic_DNA"/>
</dbReference>
<reference evidence="1" key="1">
    <citation type="submission" date="2022-03" db="EMBL/GenBank/DDBJ databases">
        <authorList>
            <person name="Alioto T."/>
            <person name="Alioto T."/>
            <person name="Gomez Garrido J."/>
        </authorList>
    </citation>
    <scope>NUCLEOTIDE SEQUENCE</scope>
</reference>
<name>A0AAD1TK31_PELCU</name>
<evidence type="ECO:0000313" key="1">
    <source>
        <dbReference type="EMBL" id="CAH2327982.1"/>
    </source>
</evidence>
<sequence>MEDCFGEKLKAVTSEIHHLGDRVCALEDNQEINENQWTECRKLQRSQTEAILSLQRKLDDIDNQGRLNNLRIRGVPETRQDELEEPTNIRIHIFNQILGRSPDSKIKLDRAHRIGRPRNPPQENPRDLICCIHDFLLKEKIVQKARLMKEIKFDEHSIAVFQDLSPSTLMARKALRPITLLLGQKQIKYQWNYPFALMVFQCTNGFSTLQNTYDKDTSRYTRFLTSSGAPSY</sequence>
<proteinExistence type="predicted"/>
<dbReference type="Gene3D" id="3.30.70.1820">
    <property type="entry name" value="L1 transposable element, RRM domain"/>
    <property type="match status" value="1"/>
</dbReference>
<evidence type="ECO:0000313" key="2">
    <source>
        <dbReference type="Proteomes" id="UP001295444"/>
    </source>
</evidence>
<keyword evidence="2" id="KW-1185">Reference proteome</keyword>
<gene>
    <name evidence="1" type="ORF">PECUL_23A007550</name>
</gene>
<dbReference type="InterPro" id="IPR004244">
    <property type="entry name" value="Transposase_22"/>
</dbReference>
<dbReference type="Proteomes" id="UP001295444">
    <property type="component" value="Chromosome 13"/>
</dbReference>
<protein>
    <submittedName>
        <fullName evidence="1">Uncharacterized protein</fullName>
    </submittedName>
</protein>
<dbReference type="PANTHER" id="PTHR11505">
    <property type="entry name" value="L1 TRANSPOSABLE ELEMENT-RELATED"/>
    <property type="match status" value="1"/>
</dbReference>
<organism evidence="1 2">
    <name type="scientific">Pelobates cultripes</name>
    <name type="common">Western spadefoot toad</name>
    <dbReference type="NCBI Taxonomy" id="61616"/>
    <lineage>
        <taxon>Eukaryota</taxon>
        <taxon>Metazoa</taxon>
        <taxon>Chordata</taxon>
        <taxon>Craniata</taxon>
        <taxon>Vertebrata</taxon>
        <taxon>Euteleostomi</taxon>
        <taxon>Amphibia</taxon>
        <taxon>Batrachia</taxon>
        <taxon>Anura</taxon>
        <taxon>Pelobatoidea</taxon>
        <taxon>Pelobatidae</taxon>
        <taxon>Pelobates</taxon>
    </lineage>
</organism>
<dbReference type="AlphaFoldDB" id="A0AAD1TK31"/>